<keyword evidence="1" id="KW-0732">Signal</keyword>
<keyword evidence="3" id="KW-1185">Reference proteome</keyword>
<feature type="signal peptide" evidence="1">
    <location>
        <begin position="1"/>
        <end position="28"/>
    </location>
</feature>
<feature type="chain" id="PRO_5036455150" evidence="1">
    <location>
        <begin position="29"/>
        <end position="186"/>
    </location>
</feature>
<reference evidence="2" key="1">
    <citation type="submission" date="2020-08" db="EMBL/GenBank/DDBJ databases">
        <title>Multicomponent nature underlies the extraordinary mechanical properties of spider dragline silk.</title>
        <authorList>
            <person name="Kono N."/>
            <person name="Nakamura H."/>
            <person name="Mori M."/>
            <person name="Yoshida Y."/>
            <person name="Ohtoshi R."/>
            <person name="Malay A.D."/>
            <person name="Moran D.A.P."/>
            <person name="Tomita M."/>
            <person name="Numata K."/>
            <person name="Arakawa K."/>
        </authorList>
    </citation>
    <scope>NUCLEOTIDE SEQUENCE</scope>
</reference>
<name>A0A8X6UHM5_NEPPI</name>
<accession>A0A8X6UHM5</accession>
<dbReference type="EMBL" id="BMAW01126235">
    <property type="protein sequence ID" value="GFU15823.1"/>
    <property type="molecule type" value="Genomic_DNA"/>
</dbReference>
<sequence>MKGGVLPLKECFAFGFLLLSTFVRAVDGAENTKEIDSYRSLTGHLHLLGECRRQLTFLASMALGAFITKVMKDSPMTPLPLPPLADTLRWNLISIPAHLPMHAHQWTLKHPQGQPVYLNQGFSGLARSLPSESWIKGLFRLRRDLPRQLRSSPELIYTAVQRTLKPLKFIIPHALGMQHWLLRWCH</sequence>
<dbReference type="Proteomes" id="UP000887013">
    <property type="component" value="Unassembled WGS sequence"/>
</dbReference>
<evidence type="ECO:0000256" key="1">
    <source>
        <dbReference type="SAM" id="SignalP"/>
    </source>
</evidence>
<evidence type="ECO:0000313" key="2">
    <source>
        <dbReference type="EMBL" id="GFU15823.1"/>
    </source>
</evidence>
<proteinExistence type="predicted"/>
<gene>
    <name evidence="2" type="primary">AVEN_35093_1</name>
    <name evidence="2" type="ORF">NPIL_81351</name>
</gene>
<dbReference type="OrthoDB" id="6421617at2759"/>
<evidence type="ECO:0000313" key="3">
    <source>
        <dbReference type="Proteomes" id="UP000887013"/>
    </source>
</evidence>
<protein>
    <submittedName>
        <fullName evidence="2">Uncharacterized protein</fullName>
    </submittedName>
</protein>
<dbReference type="AlphaFoldDB" id="A0A8X6UHM5"/>
<organism evidence="2 3">
    <name type="scientific">Nephila pilipes</name>
    <name type="common">Giant wood spider</name>
    <name type="synonym">Nephila maculata</name>
    <dbReference type="NCBI Taxonomy" id="299642"/>
    <lineage>
        <taxon>Eukaryota</taxon>
        <taxon>Metazoa</taxon>
        <taxon>Ecdysozoa</taxon>
        <taxon>Arthropoda</taxon>
        <taxon>Chelicerata</taxon>
        <taxon>Arachnida</taxon>
        <taxon>Araneae</taxon>
        <taxon>Araneomorphae</taxon>
        <taxon>Entelegynae</taxon>
        <taxon>Araneoidea</taxon>
        <taxon>Nephilidae</taxon>
        <taxon>Nephila</taxon>
    </lineage>
</organism>
<comment type="caution">
    <text evidence="2">The sequence shown here is derived from an EMBL/GenBank/DDBJ whole genome shotgun (WGS) entry which is preliminary data.</text>
</comment>